<dbReference type="GO" id="GO:0005886">
    <property type="term" value="C:plasma membrane"/>
    <property type="evidence" value="ECO:0007669"/>
    <property type="project" value="UniProtKB-SubCell"/>
</dbReference>
<evidence type="ECO:0000256" key="8">
    <source>
        <dbReference type="ARBA" id="ARBA00038152"/>
    </source>
</evidence>
<proteinExistence type="inferred from homology"/>
<evidence type="ECO:0000313" key="11">
    <source>
        <dbReference type="EMBL" id="MBN7796441.1"/>
    </source>
</evidence>
<evidence type="ECO:0000256" key="6">
    <source>
        <dbReference type="ARBA" id="ARBA00022989"/>
    </source>
</evidence>
<keyword evidence="12" id="KW-1185">Reference proteome</keyword>
<dbReference type="PANTHER" id="PTHR48090:SF1">
    <property type="entry name" value="PROPHAGE BACTOPRENOL GLUCOSYL TRANSFERASE HOMOLOG"/>
    <property type="match status" value="1"/>
</dbReference>
<dbReference type="SUPFAM" id="SSF53448">
    <property type="entry name" value="Nucleotide-diphospho-sugar transferases"/>
    <property type="match status" value="1"/>
</dbReference>
<dbReference type="Gene3D" id="3.90.550.10">
    <property type="entry name" value="Spore Coat Polysaccharide Biosynthesis Protein SpsA, Chain A"/>
    <property type="match status" value="1"/>
</dbReference>
<dbReference type="InterPro" id="IPR029044">
    <property type="entry name" value="Nucleotide-diphossugar_trans"/>
</dbReference>
<dbReference type="InterPro" id="IPR050256">
    <property type="entry name" value="Glycosyltransferase_2"/>
</dbReference>
<reference evidence="11" key="1">
    <citation type="submission" date="2021-02" db="EMBL/GenBank/DDBJ databases">
        <title>PHA producing bacteria isolated from coastal sediment in Guangdong, Shenzhen.</title>
        <authorList>
            <person name="Zheng W."/>
            <person name="Yu S."/>
            <person name="Huang Y."/>
        </authorList>
    </citation>
    <scope>NUCLEOTIDE SEQUENCE</scope>
    <source>
        <strain evidence="11">TN14-10</strain>
    </source>
</reference>
<evidence type="ECO:0000259" key="10">
    <source>
        <dbReference type="Pfam" id="PF00535"/>
    </source>
</evidence>
<dbReference type="InterPro" id="IPR001173">
    <property type="entry name" value="Glyco_trans_2-like"/>
</dbReference>
<comment type="caution">
    <text evidence="11">The sequence shown here is derived from an EMBL/GenBank/DDBJ whole genome shotgun (WGS) entry which is preliminary data.</text>
</comment>
<evidence type="ECO:0000256" key="5">
    <source>
        <dbReference type="ARBA" id="ARBA00022692"/>
    </source>
</evidence>
<keyword evidence="5 9" id="KW-0812">Transmembrane</keyword>
<feature type="transmembrane region" description="Helical" evidence="9">
    <location>
        <begin position="267"/>
        <end position="292"/>
    </location>
</feature>
<accession>A0A939IJM2</accession>
<dbReference type="Proteomes" id="UP000664303">
    <property type="component" value="Unassembled WGS sequence"/>
</dbReference>
<comment type="subcellular location">
    <subcellularLocation>
        <location evidence="1">Cell membrane</location>
        <topology evidence="1">Multi-pass membrane protein</topology>
    </subcellularLocation>
</comment>
<keyword evidence="7 9" id="KW-0472">Membrane</keyword>
<evidence type="ECO:0000256" key="3">
    <source>
        <dbReference type="ARBA" id="ARBA00022676"/>
    </source>
</evidence>
<protein>
    <submittedName>
        <fullName evidence="11">Glycosyltransferase family 2 protein</fullName>
    </submittedName>
</protein>
<evidence type="ECO:0000313" key="12">
    <source>
        <dbReference type="Proteomes" id="UP000664303"/>
    </source>
</evidence>
<dbReference type="PANTHER" id="PTHR48090">
    <property type="entry name" value="UNDECAPRENYL-PHOSPHATE 4-DEOXY-4-FORMAMIDO-L-ARABINOSE TRANSFERASE-RELATED"/>
    <property type="match status" value="1"/>
</dbReference>
<sequence length="319" mass="35219">MHDTAGDLVSVVVPVYNELAVLPAFYQRLDSALAEIAERAEILFVDDGSSDGGGAWLLALRERDPRVTVLELSRNYGKEVAVSAGLDHAAGDAVVLVDADLQDPPEMLPQFIAAWREGYDVVYGQRLSRAGESWLKVQSARLFYRVINRLSDVPIPRDAGDFRLLSRRAVDAVAELRESHRYMTGLFAWVGFPSKALPYARQPRQAGRSKWNYWRLWTLALEGITSFSAVPLKLATGLGVLTAGAALLYGLFMLVRTLLFGNPVPGYPSLIVVMLFLGGVQLICLGIIGEYLGRTYDETKRRPLYFLRGLHPRRGGPGA</sequence>
<evidence type="ECO:0000256" key="7">
    <source>
        <dbReference type="ARBA" id="ARBA00023136"/>
    </source>
</evidence>
<dbReference type="CDD" id="cd04187">
    <property type="entry name" value="DPM1_like_bac"/>
    <property type="match status" value="1"/>
</dbReference>
<dbReference type="Pfam" id="PF00535">
    <property type="entry name" value="Glycos_transf_2"/>
    <property type="match status" value="1"/>
</dbReference>
<dbReference type="GO" id="GO:0016757">
    <property type="term" value="F:glycosyltransferase activity"/>
    <property type="evidence" value="ECO:0007669"/>
    <property type="project" value="UniProtKB-KW"/>
</dbReference>
<gene>
    <name evidence="11" type="ORF">JYP50_07555</name>
</gene>
<dbReference type="EMBL" id="JAFKCZ010000005">
    <property type="protein sequence ID" value="MBN7796441.1"/>
    <property type="molecule type" value="Genomic_DNA"/>
</dbReference>
<dbReference type="AlphaFoldDB" id="A0A939IJM2"/>
<feature type="domain" description="Glycosyltransferase 2-like" evidence="10">
    <location>
        <begin position="10"/>
        <end position="171"/>
    </location>
</feature>
<comment type="similarity">
    <text evidence="8">Belongs to the glycosyltransferase 2 family. GtrB subfamily.</text>
</comment>
<keyword evidence="3" id="KW-0328">Glycosyltransferase</keyword>
<evidence type="ECO:0000256" key="9">
    <source>
        <dbReference type="SAM" id="Phobius"/>
    </source>
</evidence>
<keyword evidence="2" id="KW-1003">Cell membrane</keyword>
<name>A0A939IJM2_9GAMM</name>
<evidence type="ECO:0000256" key="1">
    <source>
        <dbReference type="ARBA" id="ARBA00004651"/>
    </source>
</evidence>
<keyword evidence="6 9" id="KW-1133">Transmembrane helix</keyword>
<dbReference type="FunFam" id="3.90.550.10:FF:000079">
    <property type="entry name" value="Probable glycosyl transferase"/>
    <property type="match status" value="1"/>
</dbReference>
<keyword evidence="4" id="KW-0808">Transferase</keyword>
<evidence type="ECO:0000256" key="4">
    <source>
        <dbReference type="ARBA" id="ARBA00022679"/>
    </source>
</evidence>
<organism evidence="11 12">
    <name type="scientific">Parahaliea mediterranea</name>
    <dbReference type="NCBI Taxonomy" id="651086"/>
    <lineage>
        <taxon>Bacteria</taxon>
        <taxon>Pseudomonadati</taxon>
        <taxon>Pseudomonadota</taxon>
        <taxon>Gammaproteobacteria</taxon>
        <taxon>Cellvibrionales</taxon>
        <taxon>Halieaceae</taxon>
        <taxon>Parahaliea</taxon>
    </lineage>
</organism>
<feature type="transmembrane region" description="Helical" evidence="9">
    <location>
        <begin position="234"/>
        <end position="255"/>
    </location>
</feature>
<evidence type="ECO:0000256" key="2">
    <source>
        <dbReference type="ARBA" id="ARBA00022475"/>
    </source>
</evidence>
<dbReference type="RefSeq" id="WP_206559890.1">
    <property type="nucleotide sequence ID" value="NZ_JAFKCZ010000005.1"/>
</dbReference>